<evidence type="ECO:0000256" key="1">
    <source>
        <dbReference type="SAM" id="MobiDB-lite"/>
    </source>
</evidence>
<dbReference type="SMART" id="SM00869">
    <property type="entry name" value="Autotransporter"/>
    <property type="match status" value="1"/>
</dbReference>
<reference evidence="3 4" key="1">
    <citation type="submission" date="2011-04" db="EMBL/GenBank/DDBJ databases">
        <authorList>
            <person name="Muzny D."/>
            <person name="Qin X."/>
            <person name="Deng J."/>
            <person name="Jiang H."/>
            <person name="Liu Y."/>
            <person name="Qu J."/>
            <person name="Song X.-Z."/>
            <person name="Zhang L."/>
            <person name="Thornton R."/>
            <person name="Coyle M."/>
            <person name="Francisco L."/>
            <person name="Jackson L."/>
            <person name="Javaid M."/>
            <person name="Korchina V."/>
            <person name="Kovar C."/>
            <person name="Mata R."/>
            <person name="Mathew T."/>
            <person name="Ngo R."/>
            <person name="Nguyen L."/>
            <person name="Nguyen N."/>
            <person name="Okwuonu G."/>
            <person name="Ongeri F."/>
            <person name="Pham C."/>
            <person name="Simmons D."/>
            <person name="Wilczek-Boney K."/>
            <person name="Hale W."/>
            <person name="Jakkamsetti A."/>
            <person name="Pham P."/>
            <person name="Ruth R."/>
            <person name="San Lucas F."/>
            <person name="Warren J."/>
            <person name="Zhang J."/>
            <person name="Zhao Z."/>
            <person name="Zhou C."/>
            <person name="Zhu D."/>
            <person name="Lee S."/>
            <person name="Bess C."/>
            <person name="Blankenburg K."/>
            <person name="Forbes L."/>
            <person name="Fu Q."/>
            <person name="Gubbala S."/>
            <person name="Hirani K."/>
            <person name="Jayaseelan J.C."/>
            <person name="Lara F."/>
            <person name="Munidasa M."/>
            <person name="Palculict T."/>
            <person name="Patil S."/>
            <person name="Pu L.-L."/>
            <person name="Saada N."/>
            <person name="Tang L."/>
            <person name="Weissenberger G."/>
            <person name="Zhu Y."/>
            <person name="Hemphill L."/>
            <person name="Shang Y."/>
            <person name="Youmans B."/>
            <person name="Ayvaz T."/>
            <person name="Ross M."/>
            <person name="Santibanez J."/>
            <person name="Aqrawi P."/>
            <person name="Gross S."/>
            <person name="Joshi V."/>
            <person name="Fowler G."/>
            <person name="Nazareth L."/>
            <person name="Reid J."/>
            <person name="Worley K."/>
            <person name="Petrosino J."/>
            <person name="Highlander S."/>
            <person name="Gibbs R."/>
        </authorList>
    </citation>
    <scope>NUCLEOTIDE SEQUENCE [LARGE SCALE GENOMIC DNA]</scope>
    <source>
        <strain evidence="3 4">DSM 2778</strain>
    </source>
</reference>
<dbReference type="Proteomes" id="UP000004067">
    <property type="component" value="Unassembled WGS sequence"/>
</dbReference>
<dbReference type="HOGENOM" id="CLU_000128_0_0_9"/>
<dbReference type="InterPro" id="IPR036709">
    <property type="entry name" value="Autotransporte_beta_dom_sf"/>
</dbReference>
<name>F5RM08_9FIRM</name>
<protein>
    <submittedName>
        <fullName evidence="3">Outer membrane autotransporter</fullName>
    </submittedName>
</protein>
<dbReference type="PROSITE" id="PS51208">
    <property type="entry name" value="AUTOTRANSPORTER"/>
    <property type="match status" value="1"/>
</dbReference>
<organism evidence="3 4">
    <name type="scientific">Centipeda periodontii DSM 2778</name>
    <dbReference type="NCBI Taxonomy" id="888060"/>
    <lineage>
        <taxon>Bacteria</taxon>
        <taxon>Bacillati</taxon>
        <taxon>Bacillota</taxon>
        <taxon>Negativicutes</taxon>
        <taxon>Selenomonadales</taxon>
        <taxon>Selenomonadaceae</taxon>
        <taxon>Centipeda</taxon>
    </lineage>
</organism>
<feature type="region of interest" description="Disordered" evidence="1">
    <location>
        <begin position="2000"/>
        <end position="2020"/>
    </location>
</feature>
<sequence>MFYQSVPIMDGGNTQGGILMSRESQARRLALSVAVALSAGGGALFPVMPHASAADVTGNNVTVNSPSDPLLTAPGISGGEISSYTDAGNVTGNILTLDGVTYNLGGPVHGGVTIGTGNAQGNKLYLQNGADVLGSTLGGTAQSGGNATGNEIHITGATTNARGLYIAGGMTYGPSGDVETNKAVMSDGTAARLYGGLVAGANSTGNATGNIVELSGGTVNNNVAGGTIMGPSANSQGTGNVASNTVTITNGTVNGKTYGGTTQGTGSVTSNTVTVSGTSTILHDVLGGRSQTGDASTNILNFQGATADNLIGGRVAGTNAAGNAATNTVTVTSGTINNDVRGGEIVAPSATGNVSGNIVNINGGTIGGTVTAGHNMGTGKADGNEIHITNGSITGVVTGGHGTHAGEVSGNKVNVTNGTLSDNIIGGFAEDTGTASANKVTITGGTLGGNTIDGGFSVNGAASGNTATVGGISFAGVVTGGRGGAGADTNKVFLKNSAGITGNAYGGRVLSNGNVTGNELTIEASGATVSGVAVGGQNDVAAGDVTDNKAYMNAGSAARLIGGVVNGVSATGKASGNRAEVSGGSSAFIAGALISDTGATGEASDNHAVVSGANAPLGSIYGGITNGSGAAKDNTATISGSITANDVVGGQSVTGNAEGNKASFTQATVTNVRGARITGSGTGSAINNEATIAGGWVTGAAAGAEIQGAATGAVQDNTLTVTGGTVSGDSYGGVTSGTGDAVGNGVVVSGGSTSLNDVYGGSSAGGNAKKNYVTYSEATAVNLTGGRAQSGAGAVSDNKVEMTGGSVTNDVTGGLSYGSGTVEKNEVKISGGMVGGTILGGQNIGTGAASSNIVELTGGTINAAVYGGWANSGVADSNKVTVKKDVTGNIFGGNASGSASGNTVDLVGTVTVSGSVVGGQGSTANNNTVNLGAASVSSAVTGGSGSATGNNTVNMDGSTVGGVITVGSGGGTGNTLTVKGTNSAGNITGFQKVSFDLSTASTTNPMLNITNGWGTSFNWGALEVSNAEQPNRLVLMQNTAWISLGGYTGAKSVSNSDDTTEFNIDTENHTSSSQRIVSESYKYRLQDTPVTPSFDPSSVYGGISKVANSTRENDITVASGSHTNAYGGYTDVPLTGTGTTKSDRDNSYNNKITLSGGSVTNTIYGGYTWAPTGTTTNNTVNITGGAAANVVGAYSAGSATANKVNVTGGSVTNVTGSISTGGAASDNEITLGTGAVVTGYVMGGLGATATNNNKVTLEGNTTVTGILSGANMVGTGNTLTVKGNNTAGNITMFQKVKFDLDSASTPANAMLALTGGSTAIDWTALEAIGTATGARTLLSNTSGFGISGYTTDGTFVSETDEHEYFIDTDTHTATGATKINLDDYQFKNANVTTLADPNDTWAGRSKRGNTTQDNTLTITGGTGTNAYGGWTSTGSTTTPHADRFDSKNNTVNLNGGSITNVYGGYTTSAGGKATGNTVNVAGGTATNVVGGESIGDATKNTVNVRSGNVTNVTGGVSTGAASDNTINLGSVYIAGNVLGGQGTVTNDNKVNVEGTTVAGSITAGSTSGTGNKLTVKSANTAGSIAGFNKVIFDTDSATTNPMLTLNGGTSFLDWQTLEATGTSAGPITLMHNGAGLSFGGTYNGAHSRSDSDDTTEFNIDTVSHTASDNDVIAESYKYRGQTNPVVSPAFAPGNVYGGISKVGNATRENEITVSSGGYTDAFGGYTEVPSFGSGKARSSEKENSHDNKITIAGANVSGTVYGGYTTSTTGSATKNKVEVTSGTVNNIVGGYSAGGAASNNEITLKGGVTVGSVLGGQGATTTDNKVNLEGATVIGAVTGGSAGGTGHELTVRNTNAAGSLVGFGKLKFDVGTAATNPMLTLTGGASAFDWQTLEAIGTTAGPVTLMENSAGISFGGTYDGAHSGIDSADTTEFNIDTENRTASDNKVIAQSYQYRGQTNAVTSIGTDVYGGISRVANATRENNITVSSGSYTNAYGGYTDSVPPLPGSDAKANSAEKNNSHDNTITIAGANVSGTVYGGYTNAAAGTATKNTVNVTSGTVANVVGGSSAAGAASDNTINLGAVTVTGNVTGGEGTATNDNKVNVEGTTVNGVISGGSNATSGNTLTVKGTNSAGNITAFQHVNFDASTANAGTSMLTFTGGANALDWQTLDATGTSTTPITLMENGAGISFGGTYDGARSKINGDDTTEYNIDTENRTASDTKVIAQSYQYRGVTAPVTPSGSTDVYGGISKVGNATRENNITVSSGSYTNAYGGYTDVPLSGTDAKALSAEKNDSHDNSVTIDGATVGTVYGGYATSPTGKATKNTVNITSGTVANAVGGYSTGDAKENTVNVKSNVSGDVTGSVSTSGAASANVVSLDNITVGGNVTGGSGATTEDNFIHLNRTIVTGSITGGTAASGTGNTLVVHPGVSKAQSLAGIQNINFFLDQTHDKTAPILELTTTGTQNLQGVGIGVGVIDGAHPAFRVSEQFSLIKAPGGTIQTDPTIQNTSSAMQGVSLRYEFDVAQTATNEVSAVVKKAELIEQTKSFVETRVGATAFINQGVDFLVANNIKAAKDAASAGKADEATAPKGYQLWAGIGGSHMHSETGSYVDTNGLNVGVGWAREESLKNGNVVYGPFLSYGNASYDSYLNDNTHGSGKFRTYGLGLMVRVDRKDGMWYEGSLQGGRVKSDYDGSIYAGINSSYDVSNTYWAGHFAAGKDIQLKENAKITPYLRYFWSHQGDVTAHLNTGEDYDFSEVNSHRTRLGFRYTKQSNAGGEFYTGLALEYEFSGNAHASYQGYETPSPSLKGASGMLELGYRFMPADGNMRYDLRLMGWQGKRRGLSGDLGVKWMF</sequence>
<dbReference type="InterPro" id="IPR005546">
    <property type="entry name" value="Autotransporte_beta"/>
</dbReference>
<dbReference type="SUPFAM" id="SSF103515">
    <property type="entry name" value="Autotransporter"/>
    <property type="match status" value="1"/>
</dbReference>
<gene>
    <name evidence="3" type="ORF">HMPREF9081_1294</name>
</gene>
<dbReference type="EMBL" id="AFHQ01000033">
    <property type="protein sequence ID" value="EGK59699.1"/>
    <property type="molecule type" value="Genomic_DNA"/>
</dbReference>
<proteinExistence type="predicted"/>
<feature type="domain" description="Autotransporter" evidence="2">
    <location>
        <begin position="2588"/>
        <end position="2854"/>
    </location>
</feature>
<keyword evidence="4" id="KW-1185">Reference proteome</keyword>
<feature type="region of interest" description="Disordered" evidence="1">
    <location>
        <begin position="1398"/>
        <end position="1421"/>
    </location>
</feature>
<dbReference type="STRING" id="888060.HMPREF9081_1294"/>
<evidence type="ECO:0000313" key="4">
    <source>
        <dbReference type="Proteomes" id="UP000004067"/>
    </source>
</evidence>
<accession>F5RM08</accession>
<dbReference type="eggNOG" id="COG3468">
    <property type="taxonomic scope" value="Bacteria"/>
</dbReference>
<evidence type="ECO:0000259" key="2">
    <source>
        <dbReference type="PROSITE" id="PS51208"/>
    </source>
</evidence>
<evidence type="ECO:0000313" key="3">
    <source>
        <dbReference type="EMBL" id="EGK59699.1"/>
    </source>
</evidence>
<comment type="caution">
    <text evidence="3">The sequence shown here is derived from an EMBL/GenBank/DDBJ whole genome shotgun (WGS) entry which is preliminary data.</text>
</comment>